<dbReference type="EMBL" id="SRMB01000001">
    <property type="protein sequence ID" value="TGE28367.1"/>
    <property type="molecule type" value="Genomic_DNA"/>
</dbReference>
<evidence type="ECO:0000256" key="1">
    <source>
        <dbReference type="SAM" id="MobiDB-lite"/>
    </source>
</evidence>
<evidence type="ECO:0000313" key="3">
    <source>
        <dbReference type="Proteomes" id="UP000298471"/>
    </source>
</evidence>
<name>A0A4Z0QE84_9BACT</name>
<dbReference type="AlphaFoldDB" id="A0A4Z0QE84"/>
<comment type="caution">
    <text evidence="2">The sequence shown here is derived from an EMBL/GenBank/DDBJ whole genome shotgun (WGS) entry which is preliminary data.</text>
</comment>
<dbReference type="Proteomes" id="UP000298471">
    <property type="component" value="Unassembled WGS sequence"/>
</dbReference>
<accession>A0A4Z0QE84</accession>
<dbReference type="OrthoDB" id="797757at2"/>
<keyword evidence="3" id="KW-1185">Reference proteome</keyword>
<sequence>MKTSSTDADQPRSGLEKTTIPLKEAQERVKWWLHAAGKMPPFKDDPGAVPRAIFIKLEDISELMAAYPDIKGIRVYFGLNEKGSTEITGLVVPVIQMEDHTYQDRIRGGDDPEKTAVYDFTAPCPIYCDTASELYVPYDGNNS</sequence>
<dbReference type="RefSeq" id="WP_135391767.1">
    <property type="nucleotide sequence ID" value="NZ_SRMB01000001.1"/>
</dbReference>
<gene>
    <name evidence="2" type="ORF">E5K02_02560</name>
</gene>
<evidence type="ECO:0000313" key="2">
    <source>
        <dbReference type="EMBL" id="TGE28367.1"/>
    </source>
</evidence>
<organism evidence="2 3">
    <name type="scientific">Hymenobacter metallicola</name>
    <dbReference type="NCBI Taxonomy" id="2563114"/>
    <lineage>
        <taxon>Bacteria</taxon>
        <taxon>Pseudomonadati</taxon>
        <taxon>Bacteroidota</taxon>
        <taxon>Cytophagia</taxon>
        <taxon>Cytophagales</taxon>
        <taxon>Hymenobacteraceae</taxon>
        <taxon>Hymenobacter</taxon>
    </lineage>
</organism>
<reference evidence="2 3" key="1">
    <citation type="submission" date="2019-04" db="EMBL/GenBank/DDBJ databases">
        <authorList>
            <person name="Feng G."/>
            <person name="Zhang J."/>
            <person name="Zhu H."/>
        </authorList>
    </citation>
    <scope>NUCLEOTIDE SEQUENCE [LARGE SCALE GENOMIC DNA]</scope>
    <source>
        <strain evidence="2 3">9PBR-1</strain>
    </source>
</reference>
<protein>
    <submittedName>
        <fullName evidence="2">Uncharacterized protein</fullName>
    </submittedName>
</protein>
<proteinExistence type="predicted"/>
<feature type="region of interest" description="Disordered" evidence="1">
    <location>
        <begin position="1"/>
        <end position="20"/>
    </location>
</feature>